<proteinExistence type="predicted"/>
<reference evidence="1" key="1">
    <citation type="submission" date="2020-10" db="EMBL/GenBank/DDBJ databases">
        <title>High-Quality Genome Resource of Clonostachys rosea strain S41 by Oxford Nanopore Long-Read Sequencing.</title>
        <authorList>
            <person name="Wang H."/>
        </authorList>
    </citation>
    <scope>NUCLEOTIDE SEQUENCE</scope>
    <source>
        <strain evidence="1">S41</strain>
    </source>
</reference>
<evidence type="ECO:0000313" key="2">
    <source>
        <dbReference type="Proteomes" id="UP000616885"/>
    </source>
</evidence>
<dbReference type="AlphaFoldDB" id="A0A8H7N867"/>
<dbReference type="Proteomes" id="UP000616885">
    <property type="component" value="Unassembled WGS sequence"/>
</dbReference>
<name>A0A8H7N867_BIOOC</name>
<comment type="caution">
    <text evidence="1">The sequence shown here is derived from an EMBL/GenBank/DDBJ whole genome shotgun (WGS) entry which is preliminary data.</text>
</comment>
<dbReference type="EMBL" id="JADCTT010000006">
    <property type="protein sequence ID" value="KAF9750931.1"/>
    <property type="molecule type" value="Genomic_DNA"/>
</dbReference>
<gene>
    <name evidence="1" type="ORF">IM811_015151</name>
</gene>
<accession>A0A8H7N867</accession>
<organism evidence="1 2">
    <name type="scientific">Bionectria ochroleuca</name>
    <name type="common">Gliocladium roseum</name>
    <dbReference type="NCBI Taxonomy" id="29856"/>
    <lineage>
        <taxon>Eukaryota</taxon>
        <taxon>Fungi</taxon>
        <taxon>Dikarya</taxon>
        <taxon>Ascomycota</taxon>
        <taxon>Pezizomycotina</taxon>
        <taxon>Sordariomycetes</taxon>
        <taxon>Hypocreomycetidae</taxon>
        <taxon>Hypocreales</taxon>
        <taxon>Bionectriaceae</taxon>
        <taxon>Clonostachys</taxon>
    </lineage>
</organism>
<protein>
    <submittedName>
        <fullName evidence="1">Uncharacterized protein</fullName>
    </submittedName>
</protein>
<sequence>MNASLIPIVPKGLWLADPNHAFAGILPTVVRPPACRRSGVVIARPLGTDAFRPLALLFSLTPAGLFTVVLRLDVLWLTSQPHDDGDGEDPPQTVAGCSEFPILLHAASHT</sequence>
<evidence type="ECO:0000313" key="1">
    <source>
        <dbReference type="EMBL" id="KAF9750931.1"/>
    </source>
</evidence>